<evidence type="ECO:0000259" key="1">
    <source>
        <dbReference type="Pfam" id="PF12146"/>
    </source>
</evidence>
<sequence>MKDLLFEGYRTPVLLLHGLRGNPMELSTLAQRLHSAGHTVSVPFLPGYGQFSYDMTQLVRSEAWEEMARDRLAQLVERYGPAVAGGICIGADLALRMAEQEPGSVCALLLVSTTLYYDGWGLPSFRWLLPLVGPTPLRHCYTLREKEPYGVKNARVREWIARQMEITGTSAAGARDLPLAAIHEAYRLMRRVRKGLPTIRQPALILHAAEDEIASLRTPSLLAARLGSSCVRKFIFSNSYHMLTLDNDRDAVARVSVEFLNQLAQAEQPAARCLA</sequence>
<dbReference type="Proteomes" id="UP000197535">
    <property type="component" value="Unassembled WGS sequence"/>
</dbReference>
<dbReference type="PANTHER" id="PTHR43194:SF5">
    <property type="entry name" value="PIMELOYL-[ACYL-CARRIER PROTEIN] METHYL ESTER ESTERASE"/>
    <property type="match status" value="1"/>
</dbReference>
<dbReference type="Pfam" id="PF12146">
    <property type="entry name" value="Hydrolase_4"/>
    <property type="match status" value="1"/>
</dbReference>
<dbReference type="InterPro" id="IPR050228">
    <property type="entry name" value="Carboxylesterase_BioH"/>
</dbReference>
<keyword evidence="3" id="KW-1185">Reference proteome</keyword>
<dbReference type="InterPro" id="IPR012354">
    <property type="entry name" value="Esterase_lipase"/>
</dbReference>
<evidence type="ECO:0000313" key="2">
    <source>
        <dbReference type="EMBL" id="OWW20316.1"/>
    </source>
</evidence>
<dbReference type="InterPro" id="IPR029058">
    <property type="entry name" value="AB_hydrolase_fold"/>
</dbReference>
<reference evidence="2 3" key="1">
    <citation type="submission" date="2016-02" db="EMBL/GenBank/DDBJ databases">
        <authorList>
            <person name="Wen L."/>
            <person name="He K."/>
            <person name="Yang H."/>
        </authorList>
    </citation>
    <scope>NUCLEOTIDE SEQUENCE [LARGE SCALE GENOMIC DNA]</scope>
    <source>
        <strain evidence="2 3">TSA40</strain>
    </source>
</reference>
<gene>
    <name evidence="2" type="ORF">AYR66_13245</name>
</gene>
<dbReference type="InterPro" id="IPR022742">
    <property type="entry name" value="Hydrolase_4"/>
</dbReference>
<dbReference type="EMBL" id="LSTO01000001">
    <property type="protein sequence ID" value="OWW20316.1"/>
    <property type="molecule type" value="Genomic_DNA"/>
</dbReference>
<dbReference type="PIRSF" id="PIRSF017388">
    <property type="entry name" value="Esterase_lipase"/>
    <property type="match status" value="1"/>
</dbReference>
<dbReference type="Gene3D" id="3.40.50.1820">
    <property type="entry name" value="alpha/beta hydrolase"/>
    <property type="match status" value="1"/>
</dbReference>
<evidence type="ECO:0000313" key="3">
    <source>
        <dbReference type="Proteomes" id="UP000197535"/>
    </source>
</evidence>
<protein>
    <recommendedName>
        <fullName evidence="1">Serine aminopeptidase S33 domain-containing protein</fullName>
    </recommendedName>
</protein>
<dbReference type="AlphaFoldDB" id="A0A254TCC6"/>
<comment type="caution">
    <text evidence="2">The sequence shown here is derived from an EMBL/GenBank/DDBJ whole genome shotgun (WGS) entry which is preliminary data.</text>
</comment>
<proteinExistence type="predicted"/>
<dbReference type="RefSeq" id="WP_170942096.1">
    <property type="nucleotide sequence ID" value="NZ_LSTO01000001.1"/>
</dbReference>
<feature type="domain" description="Serine aminopeptidase S33" evidence="1">
    <location>
        <begin position="13"/>
        <end position="248"/>
    </location>
</feature>
<name>A0A254TCC6_9BURK</name>
<accession>A0A254TCC6</accession>
<dbReference type="SUPFAM" id="SSF53474">
    <property type="entry name" value="alpha/beta-Hydrolases"/>
    <property type="match status" value="1"/>
</dbReference>
<dbReference type="PANTHER" id="PTHR43194">
    <property type="entry name" value="HYDROLASE ALPHA/BETA FOLD FAMILY"/>
    <property type="match status" value="1"/>
</dbReference>
<organism evidence="2 3">
    <name type="scientific">Noviherbaspirillum denitrificans</name>
    <dbReference type="NCBI Taxonomy" id="1968433"/>
    <lineage>
        <taxon>Bacteria</taxon>
        <taxon>Pseudomonadati</taxon>
        <taxon>Pseudomonadota</taxon>
        <taxon>Betaproteobacteria</taxon>
        <taxon>Burkholderiales</taxon>
        <taxon>Oxalobacteraceae</taxon>
        <taxon>Noviherbaspirillum</taxon>
    </lineage>
</organism>
<dbReference type="GO" id="GO:0052689">
    <property type="term" value="F:carboxylic ester hydrolase activity"/>
    <property type="evidence" value="ECO:0007669"/>
    <property type="project" value="InterPro"/>
</dbReference>